<evidence type="ECO:0000256" key="2">
    <source>
        <dbReference type="ARBA" id="ARBA00007331"/>
    </source>
</evidence>
<accession>A0A1W0WBX5</accession>
<comment type="subcellular location">
    <subcellularLocation>
        <location evidence="1">Nucleus</location>
    </subcellularLocation>
</comment>
<keyword evidence="3" id="KW-0819">tRNA processing</keyword>
<keyword evidence="4" id="KW-0472">Membrane</keyword>
<dbReference type="GO" id="GO:0008033">
    <property type="term" value="P:tRNA processing"/>
    <property type="evidence" value="ECO:0007669"/>
    <property type="project" value="UniProtKB-KW"/>
</dbReference>
<keyword evidence="4" id="KW-0812">Transmembrane</keyword>
<dbReference type="InterPro" id="IPR016195">
    <property type="entry name" value="Pol/histidinol_Pase-like"/>
</dbReference>
<dbReference type="SUPFAM" id="SSF89550">
    <property type="entry name" value="PHP domain-like"/>
    <property type="match status" value="1"/>
</dbReference>
<evidence type="ECO:0000313" key="5">
    <source>
        <dbReference type="EMBL" id="OQV12662.1"/>
    </source>
</evidence>
<evidence type="ECO:0000313" key="6">
    <source>
        <dbReference type="Proteomes" id="UP000192578"/>
    </source>
</evidence>
<dbReference type="PANTHER" id="PTHR13031">
    <property type="entry name" value="RIBONUCLEASE P SUBUNIT P30"/>
    <property type="match status" value="1"/>
</dbReference>
<organism evidence="5 6">
    <name type="scientific">Hypsibius exemplaris</name>
    <name type="common">Freshwater tardigrade</name>
    <dbReference type="NCBI Taxonomy" id="2072580"/>
    <lineage>
        <taxon>Eukaryota</taxon>
        <taxon>Metazoa</taxon>
        <taxon>Ecdysozoa</taxon>
        <taxon>Tardigrada</taxon>
        <taxon>Eutardigrada</taxon>
        <taxon>Parachela</taxon>
        <taxon>Hypsibioidea</taxon>
        <taxon>Hypsibiidae</taxon>
        <taxon>Hypsibius</taxon>
    </lineage>
</organism>
<dbReference type="PANTHER" id="PTHR13031:SF0">
    <property type="entry name" value="RIBONUCLEASE P PROTEIN SUBUNIT P30"/>
    <property type="match status" value="1"/>
</dbReference>
<name>A0A1W0WBX5_HYPEX</name>
<reference evidence="6" key="1">
    <citation type="submission" date="2017-01" db="EMBL/GenBank/DDBJ databases">
        <title>Comparative genomics of anhydrobiosis in the tardigrade Hypsibius dujardini.</title>
        <authorList>
            <person name="Yoshida Y."/>
            <person name="Koutsovoulos G."/>
            <person name="Laetsch D."/>
            <person name="Stevens L."/>
            <person name="Kumar S."/>
            <person name="Horikawa D."/>
            <person name="Ishino K."/>
            <person name="Komine S."/>
            <person name="Tomita M."/>
            <person name="Blaxter M."/>
            <person name="Arakawa K."/>
        </authorList>
    </citation>
    <scope>NUCLEOTIDE SEQUENCE [LARGE SCALE GENOMIC DNA]</scope>
    <source>
        <strain evidence="6">Z151</strain>
    </source>
</reference>
<protein>
    <submittedName>
        <fullName evidence="5">Uncharacterized protein</fullName>
    </submittedName>
</protein>
<dbReference type="GO" id="GO:0003723">
    <property type="term" value="F:RNA binding"/>
    <property type="evidence" value="ECO:0007669"/>
    <property type="project" value="TreeGrafter"/>
</dbReference>
<keyword evidence="4" id="KW-1133">Transmembrane helix</keyword>
<proteinExistence type="inferred from homology"/>
<feature type="transmembrane region" description="Helical" evidence="4">
    <location>
        <begin position="20"/>
        <end position="42"/>
    </location>
</feature>
<dbReference type="Gene3D" id="3.20.20.140">
    <property type="entry name" value="Metal-dependent hydrolases"/>
    <property type="match status" value="1"/>
</dbReference>
<dbReference type="Pfam" id="PF01876">
    <property type="entry name" value="RNase_P_p30"/>
    <property type="match status" value="1"/>
</dbReference>
<dbReference type="OrthoDB" id="17948at2759"/>
<evidence type="ECO:0000256" key="1">
    <source>
        <dbReference type="ARBA" id="ARBA00004123"/>
    </source>
</evidence>
<dbReference type="GO" id="GO:0005655">
    <property type="term" value="C:nucleolar ribonuclease P complex"/>
    <property type="evidence" value="ECO:0007669"/>
    <property type="project" value="TreeGrafter"/>
</dbReference>
<comment type="caution">
    <text evidence="5">The sequence shown here is derived from an EMBL/GenBank/DDBJ whole genome shotgun (WGS) entry which is preliminary data.</text>
</comment>
<dbReference type="EMBL" id="MTYJ01000139">
    <property type="protein sequence ID" value="OQV12662.1"/>
    <property type="molecule type" value="Genomic_DNA"/>
</dbReference>
<keyword evidence="6" id="KW-1185">Reference proteome</keyword>
<dbReference type="AlphaFoldDB" id="A0A1W0WBX5"/>
<evidence type="ECO:0000256" key="4">
    <source>
        <dbReference type="SAM" id="Phobius"/>
    </source>
</evidence>
<dbReference type="Proteomes" id="UP000192578">
    <property type="component" value="Unassembled WGS sequence"/>
</dbReference>
<comment type="similarity">
    <text evidence="2">Belongs to the eukaryotic/archaeal RNase P protein component 3 family.</text>
</comment>
<gene>
    <name evidence="5" type="ORF">BV898_13071</name>
</gene>
<evidence type="ECO:0000256" key="3">
    <source>
        <dbReference type="ARBA" id="ARBA00022694"/>
    </source>
</evidence>
<sequence length="266" mass="29114">MSSAESFTDLHLTYIDEPSAHQLILQAAALGYSVVVLTYTAFSDDFSMAKPKGDKSTLKAASPNPIVLLPESLTVNSCLGTPMKIFRRLSVPVADPRVYHHLANHPLCKTFDVVSVAPSDERLLQQALDDVNVDIIELDLGAKHTINLKRKHARQAQANGKFFEVCYRTALGGADTRGIFFANCRRLLGDLNPGDCGKVPDVVVLSSGAADASLMRSPLELGFLCELFGFPRPFQQHLNTRTARQALESALAKRRTARNAIQIILE</sequence>
<dbReference type="InterPro" id="IPR002738">
    <property type="entry name" value="RNase_P_p30"/>
</dbReference>